<gene>
    <name evidence="1" type="ORF">KME28_13050</name>
</gene>
<organism evidence="1 2">
    <name type="scientific">Pelatocladus maniniholoensis HA4357-MV3</name>
    <dbReference type="NCBI Taxonomy" id="1117104"/>
    <lineage>
        <taxon>Bacteria</taxon>
        <taxon>Bacillati</taxon>
        <taxon>Cyanobacteriota</taxon>
        <taxon>Cyanophyceae</taxon>
        <taxon>Nostocales</taxon>
        <taxon>Nostocaceae</taxon>
        <taxon>Pelatocladus</taxon>
    </lineage>
</organism>
<evidence type="ECO:0000313" key="2">
    <source>
        <dbReference type="Proteomes" id="UP000813215"/>
    </source>
</evidence>
<evidence type="ECO:0000313" key="1">
    <source>
        <dbReference type="EMBL" id="MBW4432624.1"/>
    </source>
</evidence>
<dbReference type="EMBL" id="JAHHHW010000089">
    <property type="protein sequence ID" value="MBW4432624.1"/>
    <property type="molecule type" value="Genomic_DNA"/>
</dbReference>
<dbReference type="Proteomes" id="UP000813215">
    <property type="component" value="Unassembled WGS sequence"/>
</dbReference>
<reference evidence="1" key="2">
    <citation type="journal article" date="2022" name="Microbiol. Resour. Announc.">
        <title>Metagenome Sequencing to Explore Phylogenomics of Terrestrial Cyanobacteria.</title>
        <authorList>
            <person name="Ward R.D."/>
            <person name="Stajich J.E."/>
            <person name="Johansen J.R."/>
            <person name="Huntemann M."/>
            <person name="Clum A."/>
            <person name="Foster B."/>
            <person name="Foster B."/>
            <person name="Roux S."/>
            <person name="Palaniappan K."/>
            <person name="Varghese N."/>
            <person name="Mukherjee S."/>
            <person name="Reddy T.B.K."/>
            <person name="Daum C."/>
            <person name="Copeland A."/>
            <person name="Chen I.A."/>
            <person name="Ivanova N.N."/>
            <person name="Kyrpides N.C."/>
            <person name="Shapiro N."/>
            <person name="Eloe-Fadrosh E.A."/>
            <person name="Pietrasiak N."/>
        </authorList>
    </citation>
    <scope>NUCLEOTIDE SEQUENCE</scope>
    <source>
        <strain evidence="1">HA4357-MV3</strain>
    </source>
</reference>
<proteinExistence type="predicted"/>
<protein>
    <submittedName>
        <fullName evidence="1">Uncharacterized protein</fullName>
    </submittedName>
</protein>
<dbReference type="AlphaFoldDB" id="A0A9E3H939"/>
<name>A0A9E3H939_9NOST</name>
<reference evidence="1" key="1">
    <citation type="submission" date="2021-05" db="EMBL/GenBank/DDBJ databases">
        <authorList>
            <person name="Pietrasiak N."/>
            <person name="Ward R."/>
            <person name="Stajich J.E."/>
            <person name="Kurbessoian T."/>
        </authorList>
    </citation>
    <scope>NUCLEOTIDE SEQUENCE</scope>
    <source>
        <strain evidence="1">HA4357-MV3</strain>
    </source>
</reference>
<accession>A0A9E3H939</accession>
<sequence>MTKTYSIDDLGRTIARSYDPNLFDAPAVVGHPRDNSPAYGWVNSVRRVGSKLLAKLKDVDPSFQEAVRSKRFKKISASFYSPSSLDNPKPGVYYLRHVGFLGGMAPAVKGLNSVCFSEQEKGVLDYSYDFEERLRSAEQEAARAYENAWKK</sequence>
<comment type="caution">
    <text evidence="1">The sequence shown here is derived from an EMBL/GenBank/DDBJ whole genome shotgun (WGS) entry which is preliminary data.</text>
</comment>